<feature type="transmembrane region" description="Helical" evidence="5">
    <location>
        <begin position="135"/>
        <end position="154"/>
    </location>
</feature>
<dbReference type="Pfam" id="PF00196">
    <property type="entry name" value="GerE"/>
    <property type="match status" value="1"/>
</dbReference>
<dbReference type="InterPro" id="IPR036388">
    <property type="entry name" value="WH-like_DNA-bd_sf"/>
</dbReference>
<dbReference type="Proteomes" id="UP000786989">
    <property type="component" value="Unassembled WGS sequence"/>
</dbReference>
<dbReference type="InterPro" id="IPR016032">
    <property type="entry name" value="Sig_transdc_resp-reg_C-effctor"/>
</dbReference>
<keyword evidence="5" id="KW-1133">Transmembrane helix</keyword>
<keyword evidence="3" id="KW-0804">Transcription</keyword>
<dbReference type="PROSITE" id="PS00622">
    <property type="entry name" value="HTH_LUXR_1"/>
    <property type="match status" value="1"/>
</dbReference>
<organism evidence="7 8">
    <name type="scientific">Slackia equolifaciens</name>
    <dbReference type="NCBI Taxonomy" id="498718"/>
    <lineage>
        <taxon>Bacteria</taxon>
        <taxon>Bacillati</taxon>
        <taxon>Actinomycetota</taxon>
        <taxon>Coriobacteriia</taxon>
        <taxon>Eggerthellales</taxon>
        <taxon>Eggerthellaceae</taxon>
        <taxon>Slackia</taxon>
    </lineage>
</organism>
<comment type="caution">
    <text evidence="7">The sequence shown here is derived from an EMBL/GenBank/DDBJ whole genome shotgun (WGS) entry which is preliminary data.</text>
</comment>
<name>A0A9D2UVF8_9ACTN</name>
<dbReference type="CDD" id="cd06170">
    <property type="entry name" value="LuxR_C_like"/>
    <property type="match status" value="1"/>
</dbReference>
<feature type="region of interest" description="Disordered" evidence="4">
    <location>
        <begin position="390"/>
        <end position="457"/>
    </location>
</feature>
<keyword evidence="2" id="KW-0238">DNA-binding</keyword>
<evidence type="ECO:0000256" key="4">
    <source>
        <dbReference type="SAM" id="MobiDB-lite"/>
    </source>
</evidence>
<keyword evidence="1" id="KW-0805">Transcription regulation</keyword>
<evidence type="ECO:0000256" key="3">
    <source>
        <dbReference type="ARBA" id="ARBA00023163"/>
    </source>
</evidence>
<dbReference type="PROSITE" id="PS50043">
    <property type="entry name" value="HTH_LUXR_2"/>
    <property type="match status" value="1"/>
</dbReference>
<feature type="transmembrane region" description="Helical" evidence="5">
    <location>
        <begin position="102"/>
        <end position="123"/>
    </location>
</feature>
<feature type="transmembrane region" description="Helical" evidence="5">
    <location>
        <begin position="77"/>
        <end position="96"/>
    </location>
</feature>
<gene>
    <name evidence="7" type="ORF">K8U77_01595</name>
</gene>
<dbReference type="EMBL" id="DYWI01000024">
    <property type="protein sequence ID" value="HJF64797.1"/>
    <property type="molecule type" value="Genomic_DNA"/>
</dbReference>
<reference evidence="7" key="2">
    <citation type="submission" date="2021-09" db="EMBL/GenBank/DDBJ databases">
        <authorList>
            <person name="Gilroy R."/>
        </authorList>
    </citation>
    <scope>NUCLEOTIDE SEQUENCE</scope>
    <source>
        <strain evidence="7">ChiGjej6B6-11269</strain>
    </source>
</reference>
<sequence length="546" mass="57928">MVGSITKRGACSALGFGMSKAATSIGYLTAMGSVVHNIGFVTELWFMLASEAVSIVLACIIVAWAAKAPQSAAVPQWPAWVTFAAGFALSASGALANIPAAVGAGVLGMLYGISSVVLSCTWLEEFARQSSREAPRHMVIGLFIQLLAVAASAVLSQVALVVSALAFLVVSALCFAVVNREHDADAIGLARTESRSRVNVCDFLHRFGNPFMCLFVLVGVVGILHTSVLGSASEHIVGDVSMAVPLGVATLITAAFAVVAMRLPDPTAVYKACLPVMLVLLSLLPFVGQLLGSFAGTVMIACNDVCGMLFLFYIVGAAHRHGWRSYVLSGVYLGGSNLFLCLGLAIGLGLGAASADYGVSLLTLLAFAAMYPLGIAFVVLMRRGKKREGAQIEQSHSAESEQVSERLSSQGSAQLSSEVSERLSGQDPDQSSDQGPGQFERSSRQVPDQLSDRGAEQPDWPAILATFSKRYGLTRRESEICSYLVRGRSARHIAEELVISENTVWTHIKNVYAKTATSGKDSLIELFERQAYEDLQAKPGDLAARR</sequence>
<evidence type="ECO:0000256" key="2">
    <source>
        <dbReference type="ARBA" id="ARBA00023125"/>
    </source>
</evidence>
<reference evidence="7" key="1">
    <citation type="journal article" date="2021" name="PeerJ">
        <title>Extensive microbial diversity within the chicken gut microbiome revealed by metagenomics and culture.</title>
        <authorList>
            <person name="Gilroy R."/>
            <person name="Ravi A."/>
            <person name="Getino M."/>
            <person name="Pursley I."/>
            <person name="Horton D.L."/>
            <person name="Alikhan N.F."/>
            <person name="Baker D."/>
            <person name="Gharbi K."/>
            <person name="Hall N."/>
            <person name="Watson M."/>
            <person name="Adriaenssens E.M."/>
            <person name="Foster-Nyarko E."/>
            <person name="Jarju S."/>
            <person name="Secka A."/>
            <person name="Antonio M."/>
            <person name="Oren A."/>
            <person name="Chaudhuri R.R."/>
            <person name="La Ragione R."/>
            <person name="Hildebrand F."/>
            <person name="Pallen M.J."/>
        </authorList>
    </citation>
    <scope>NUCLEOTIDE SEQUENCE</scope>
    <source>
        <strain evidence="7">ChiGjej6B6-11269</strain>
    </source>
</reference>
<protein>
    <submittedName>
        <fullName evidence="7">LuxR C-terminal-related transcriptional regulator</fullName>
    </submittedName>
</protein>
<feature type="transmembrane region" description="Helical" evidence="5">
    <location>
        <begin position="327"/>
        <end position="351"/>
    </location>
</feature>
<keyword evidence="5" id="KW-0812">Transmembrane</keyword>
<accession>A0A9D2UVF8</accession>
<evidence type="ECO:0000256" key="5">
    <source>
        <dbReference type="SAM" id="Phobius"/>
    </source>
</evidence>
<feature type="domain" description="HTH luxR-type" evidence="6">
    <location>
        <begin position="466"/>
        <end position="531"/>
    </location>
</feature>
<evidence type="ECO:0000256" key="1">
    <source>
        <dbReference type="ARBA" id="ARBA00023015"/>
    </source>
</evidence>
<feature type="compositionally biased region" description="Polar residues" evidence="4">
    <location>
        <begin position="392"/>
        <end position="418"/>
    </location>
</feature>
<proteinExistence type="predicted"/>
<dbReference type="Gene3D" id="1.10.10.10">
    <property type="entry name" value="Winged helix-like DNA-binding domain superfamily/Winged helix DNA-binding domain"/>
    <property type="match status" value="1"/>
</dbReference>
<feature type="transmembrane region" description="Helical" evidence="5">
    <location>
        <begin position="211"/>
        <end position="230"/>
    </location>
</feature>
<feature type="transmembrane region" description="Helical" evidence="5">
    <location>
        <begin position="242"/>
        <end position="261"/>
    </location>
</feature>
<dbReference type="GO" id="GO:0003677">
    <property type="term" value="F:DNA binding"/>
    <property type="evidence" value="ECO:0007669"/>
    <property type="project" value="UniProtKB-KW"/>
</dbReference>
<dbReference type="SMART" id="SM00421">
    <property type="entry name" value="HTH_LUXR"/>
    <property type="match status" value="1"/>
</dbReference>
<dbReference type="GO" id="GO:0006355">
    <property type="term" value="P:regulation of DNA-templated transcription"/>
    <property type="evidence" value="ECO:0007669"/>
    <property type="project" value="InterPro"/>
</dbReference>
<feature type="transmembrane region" description="Helical" evidence="5">
    <location>
        <begin position="294"/>
        <end position="315"/>
    </location>
</feature>
<feature type="transmembrane region" description="Helical" evidence="5">
    <location>
        <begin position="45"/>
        <end position="65"/>
    </location>
</feature>
<dbReference type="PRINTS" id="PR00038">
    <property type="entry name" value="HTHLUXR"/>
</dbReference>
<evidence type="ECO:0000259" key="6">
    <source>
        <dbReference type="PROSITE" id="PS50043"/>
    </source>
</evidence>
<dbReference type="PANTHER" id="PTHR44688">
    <property type="entry name" value="DNA-BINDING TRANSCRIPTIONAL ACTIVATOR DEVR_DOSR"/>
    <property type="match status" value="1"/>
</dbReference>
<evidence type="ECO:0000313" key="7">
    <source>
        <dbReference type="EMBL" id="HJF64797.1"/>
    </source>
</evidence>
<feature type="transmembrane region" description="Helical" evidence="5">
    <location>
        <begin position="357"/>
        <end position="380"/>
    </location>
</feature>
<dbReference type="InterPro" id="IPR000792">
    <property type="entry name" value="Tscrpt_reg_LuxR_C"/>
</dbReference>
<feature type="transmembrane region" description="Helical" evidence="5">
    <location>
        <begin position="268"/>
        <end position="288"/>
    </location>
</feature>
<dbReference type="PANTHER" id="PTHR44688:SF16">
    <property type="entry name" value="DNA-BINDING TRANSCRIPTIONAL ACTIVATOR DEVR_DOSR"/>
    <property type="match status" value="1"/>
</dbReference>
<keyword evidence="5" id="KW-0472">Membrane</keyword>
<evidence type="ECO:0000313" key="8">
    <source>
        <dbReference type="Proteomes" id="UP000786989"/>
    </source>
</evidence>
<dbReference type="SUPFAM" id="SSF46894">
    <property type="entry name" value="C-terminal effector domain of the bipartite response regulators"/>
    <property type="match status" value="1"/>
</dbReference>
<feature type="transmembrane region" description="Helical" evidence="5">
    <location>
        <begin position="160"/>
        <end position="178"/>
    </location>
</feature>
<dbReference type="AlphaFoldDB" id="A0A9D2UVF8"/>